<dbReference type="Proteomes" id="UP000075324">
    <property type="component" value="Unassembled WGS sequence"/>
</dbReference>
<reference evidence="1 2" key="1">
    <citation type="submission" date="2016-01" db="EMBL/GenBank/DDBJ databases">
        <title>Draft Genome Sequences of Seven Thermophilic Sporeformers Isolated from Foods.</title>
        <authorList>
            <person name="Berendsen E.M."/>
            <person name="Wells-Bennik M.H."/>
            <person name="Krawcyk A.O."/>
            <person name="De Jong A."/>
            <person name="Holsappel S."/>
            <person name="Eijlander R.T."/>
            <person name="Kuipers O.P."/>
        </authorList>
    </citation>
    <scope>NUCLEOTIDE SEQUENCE [LARGE SCALE GENOMIC DNA]</scope>
    <source>
        <strain evidence="1 2">B4110</strain>
    </source>
</reference>
<organism evidence="1 2">
    <name type="scientific">Parageobacillus toebii</name>
    <dbReference type="NCBI Taxonomy" id="153151"/>
    <lineage>
        <taxon>Bacteria</taxon>
        <taxon>Bacillati</taxon>
        <taxon>Bacillota</taxon>
        <taxon>Bacilli</taxon>
        <taxon>Bacillales</taxon>
        <taxon>Anoxybacillaceae</taxon>
        <taxon>Parageobacillus</taxon>
    </lineage>
</organism>
<gene>
    <name evidence="1" type="ORF">B4110_2228</name>
</gene>
<name>A0A150MWT1_9BACL</name>
<comment type="caution">
    <text evidence="1">The sequence shown here is derived from an EMBL/GenBank/DDBJ whole genome shotgun (WGS) entry which is preliminary data.</text>
</comment>
<evidence type="ECO:0000313" key="1">
    <source>
        <dbReference type="EMBL" id="KYD28918.1"/>
    </source>
</evidence>
<dbReference type="EMBL" id="LQYW01000073">
    <property type="protein sequence ID" value="KYD28918.1"/>
    <property type="molecule type" value="Genomic_DNA"/>
</dbReference>
<accession>A0A150MWT1</accession>
<proteinExistence type="predicted"/>
<evidence type="ECO:0000313" key="2">
    <source>
        <dbReference type="Proteomes" id="UP000075324"/>
    </source>
</evidence>
<protein>
    <submittedName>
        <fullName evidence="1">Uncharacterized protein</fullName>
    </submittedName>
</protein>
<dbReference type="AlphaFoldDB" id="A0A150MWT1"/>
<sequence length="50" mass="5282">MPQIIGMIINIATVRVGIGSRFANIAPISPRKPPIIKGMAVFVLSAFGFA</sequence>